<comment type="caution">
    <text evidence="2">The sequence shown here is derived from an EMBL/GenBank/DDBJ whole genome shotgun (WGS) entry which is preliminary data.</text>
</comment>
<gene>
    <name evidence="2" type="ORF">HBR001_LOCUS3448</name>
</gene>
<organism evidence="2 3">
    <name type="scientific">Hyaloperonospora brassicae</name>
    <name type="common">Brassica downy mildew</name>
    <name type="synonym">Peronospora brassicae</name>
    <dbReference type="NCBI Taxonomy" id="162125"/>
    <lineage>
        <taxon>Eukaryota</taxon>
        <taxon>Sar</taxon>
        <taxon>Stramenopiles</taxon>
        <taxon>Oomycota</taxon>
        <taxon>Peronosporomycetes</taxon>
        <taxon>Peronosporales</taxon>
        <taxon>Peronosporaceae</taxon>
        <taxon>Hyaloperonospora</taxon>
    </lineage>
</organism>
<accession>A0AAV0TP50</accession>
<keyword evidence="3" id="KW-1185">Reference proteome</keyword>
<evidence type="ECO:0000256" key="1">
    <source>
        <dbReference type="SAM" id="MobiDB-lite"/>
    </source>
</evidence>
<evidence type="ECO:0000313" key="2">
    <source>
        <dbReference type="EMBL" id="CAI5724800.1"/>
    </source>
</evidence>
<name>A0AAV0TP50_HYABA</name>
<sequence length="134" mass="14542">MASSPVHAGSQTSLLKHTKVTVNSAYTAAPAVPALTENLLQRDVFDYDFSRERVFLEIAEAEIAAMRNAEEEEKAAVAARQQNGSDDELVRQSTKLSLSSDVSSPRRHVGYSAKPRSSSEEDVAAAISASLREY</sequence>
<feature type="region of interest" description="Disordered" evidence="1">
    <location>
        <begin position="75"/>
        <end position="124"/>
    </location>
</feature>
<proteinExistence type="predicted"/>
<feature type="compositionally biased region" description="Low complexity" evidence="1">
    <location>
        <begin position="93"/>
        <end position="103"/>
    </location>
</feature>
<evidence type="ECO:0000313" key="3">
    <source>
        <dbReference type="Proteomes" id="UP001162031"/>
    </source>
</evidence>
<dbReference type="AlphaFoldDB" id="A0AAV0TP50"/>
<protein>
    <submittedName>
        <fullName evidence="2">Uncharacterized protein</fullName>
    </submittedName>
</protein>
<reference evidence="2" key="1">
    <citation type="submission" date="2022-12" db="EMBL/GenBank/DDBJ databases">
        <authorList>
            <person name="Webb A."/>
        </authorList>
    </citation>
    <scope>NUCLEOTIDE SEQUENCE</scope>
    <source>
        <strain evidence="2">Hp1</strain>
    </source>
</reference>
<dbReference type="Proteomes" id="UP001162031">
    <property type="component" value="Unassembled WGS sequence"/>
</dbReference>
<dbReference type="EMBL" id="CANTFL010000565">
    <property type="protein sequence ID" value="CAI5724800.1"/>
    <property type="molecule type" value="Genomic_DNA"/>
</dbReference>